<organism evidence="8 9">
    <name type="scientific">Passalora fulva</name>
    <name type="common">Tomato leaf mold</name>
    <name type="synonym">Cladosporium fulvum</name>
    <dbReference type="NCBI Taxonomy" id="5499"/>
    <lineage>
        <taxon>Eukaryota</taxon>
        <taxon>Fungi</taxon>
        <taxon>Dikarya</taxon>
        <taxon>Ascomycota</taxon>
        <taxon>Pezizomycotina</taxon>
        <taxon>Dothideomycetes</taxon>
        <taxon>Dothideomycetidae</taxon>
        <taxon>Mycosphaerellales</taxon>
        <taxon>Mycosphaerellaceae</taxon>
        <taxon>Fulvia</taxon>
    </lineage>
</organism>
<keyword evidence="5" id="KW-0288">FMN</keyword>
<dbReference type="KEGG" id="ffu:CLAFUR5_13945"/>
<evidence type="ECO:0000256" key="5">
    <source>
        <dbReference type="PIRSR" id="PIRSR000138-2"/>
    </source>
</evidence>
<name>A0A9Q8PKS9_PASFU</name>
<dbReference type="InterPro" id="IPR008259">
    <property type="entry name" value="FMN_hydac_DH_AS"/>
</dbReference>
<feature type="binding site" evidence="5">
    <location>
        <position position="168"/>
    </location>
    <ligand>
        <name>glyoxylate</name>
        <dbReference type="ChEBI" id="CHEBI:36655"/>
    </ligand>
</feature>
<dbReference type="GeneID" id="71993823"/>
<feature type="binding site" evidence="5">
    <location>
        <begin position="114"/>
        <end position="116"/>
    </location>
    <ligand>
        <name>FMN</name>
        <dbReference type="ChEBI" id="CHEBI:58210"/>
    </ligand>
</feature>
<evidence type="ECO:0000256" key="4">
    <source>
        <dbReference type="PIRSR" id="PIRSR000138-1"/>
    </source>
</evidence>
<dbReference type="PANTHER" id="PTHR10578:SF140">
    <property type="entry name" value="FMN HYDROXY ACID DEHYDROGENASE DOMAIN-CONTAINING PROTEIN"/>
    <property type="match status" value="1"/>
</dbReference>
<feature type="binding site" evidence="5">
    <location>
        <position position="209"/>
    </location>
    <ligand>
        <name>FMN</name>
        <dbReference type="ChEBI" id="CHEBI:58210"/>
    </ligand>
</feature>
<keyword evidence="9" id="KW-1185">Reference proteome</keyword>
<dbReference type="InterPro" id="IPR000262">
    <property type="entry name" value="FMN-dep_DH"/>
</dbReference>
<dbReference type="Pfam" id="PF01070">
    <property type="entry name" value="FMN_dh"/>
    <property type="match status" value="1"/>
</dbReference>
<feature type="chain" id="PRO_5040330809" evidence="6">
    <location>
        <begin position="18"/>
        <end position="326"/>
    </location>
</feature>
<evidence type="ECO:0000259" key="7">
    <source>
        <dbReference type="PROSITE" id="PS51349"/>
    </source>
</evidence>
<evidence type="ECO:0000256" key="1">
    <source>
        <dbReference type="ARBA" id="ARBA00001917"/>
    </source>
</evidence>
<feature type="binding site" evidence="5">
    <location>
        <position position="236"/>
    </location>
    <ligand>
        <name>FMN</name>
        <dbReference type="ChEBI" id="CHEBI:58210"/>
    </ligand>
</feature>
<feature type="binding site" evidence="5">
    <location>
        <position position="231"/>
    </location>
    <ligand>
        <name>FMN</name>
        <dbReference type="ChEBI" id="CHEBI:58210"/>
    </ligand>
</feature>
<evidence type="ECO:0000256" key="3">
    <source>
        <dbReference type="ARBA" id="ARBA00024042"/>
    </source>
</evidence>
<sequence>MLLNTALSLSLVGAAYTARPYMFWPDTGVKEQFGTIETGGQLLNVSDVVRYINSTAYTYYYSGAAGEWSYRDNLEVFQRIRLRLRVMVQVDNIEASLPTTILGHNFSAPFFISPCARAGYANDDAEKNLVKGAAASNILYIVTDFSSVSKEEVQSARADGQILFQQLYIDLHNKTRLNFNAIVLTVDSAVDGNHHRAMRNQTKLPIVPKGIQSVEDAIEAVNHGAPAILLSNHGGRQLDGSPSGLEVFEQTEVWANSDVRYGADVVKLLAPFMFSNVFGAAGVERAVEIMKREVAIDAANAGIRNLKDANVSYIDFTAAKRWGTSW</sequence>
<dbReference type="InterPro" id="IPR013785">
    <property type="entry name" value="Aldolase_TIM"/>
</dbReference>
<dbReference type="EMBL" id="CP090174">
    <property type="protein sequence ID" value="UJO24464.1"/>
    <property type="molecule type" value="Genomic_DNA"/>
</dbReference>
<dbReference type="Gene3D" id="3.20.20.70">
    <property type="entry name" value="Aldolase class I"/>
    <property type="match status" value="1"/>
</dbReference>
<dbReference type="OrthoDB" id="1925334at2759"/>
<evidence type="ECO:0000313" key="9">
    <source>
        <dbReference type="Proteomes" id="UP000756132"/>
    </source>
</evidence>
<keyword evidence="2" id="KW-0560">Oxidoreductase</keyword>
<dbReference type="InterPro" id="IPR012133">
    <property type="entry name" value="Alpha-hydoxy_acid_DH_FMN"/>
</dbReference>
<dbReference type="GO" id="GO:0010181">
    <property type="term" value="F:FMN binding"/>
    <property type="evidence" value="ECO:0007669"/>
    <property type="project" value="InterPro"/>
</dbReference>
<dbReference type="PIRSF" id="PIRSF000138">
    <property type="entry name" value="Al-hdrx_acd_dh"/>
    <property type="match status" value="1"/>
</dbReference>
<reference evidence="8" key="2">
    <citation type="journal article" date="2022" name="Microb. Genom.">
        <title>A chromosome-scale genome assembly of the tomato pathogen Cladosporium fulvum reveals a compartmentalized genome architecture and the presence of a dispensable chromosome.</title>
        <authorList>
            <person name="Zaccaron A.Z."/>
            <person name="Chen L.H."/>
            <person name="Samaras A."/>
            <person name="Stergiopoulos I."/>
        </authorList>
    </citation>
    <scope>NUCLEOTIDE SEQUENCE</scope>
    <source>
        <strain evidence="8">Race5_Kim</strain>
    </source>
</reference>
<dbReference type="RefSeq" id="XP_047768830.1">
    <property type="nucleotide sequence ID" value="XM_047913093.1"/>
</dbReference>
<reference evidence="8" key="1">
    <citation type="submission" date="2021-12" db="EMBL/GenBank/DDBJ databases">
        <authorList>
            <person name="Zaccaron A."/>
            <person name="Stergiopoulos I."/>
        </authorList>
    </citation>
    <scope>NUCLEOTIDE SEQUENCE</scope>
    <source>
        <strain evidence="8">Race5_Kim</strain>
    </source>
</reference>
<feature type="binding site" evidence="5">
    <location>
        <position position="233"/>
    </location>
    <ligand>
        <name>glyoxylate</name>
        <dbReference type="ChEBI" id="CHEBI:36655"/>
    </ligand>
</feature>
<comment type="similarity">
    <text evidence="3">Belongs to the FMN-dependent alpha-hydroxy acid dehydrogenase family.</text>
</comment>
<dbReference type="SUPFAM" id="SSF51395">
    <property type="entry name" value="FMN-linked oxidoreductases"/>
    <property type="match status" value="1"/>
</dbReference>
<evidence type="ECO:0000256" key="6">
    <source>
        <dbReference type="SAM" id="SignalP"/>
    </source>
</evidence>
<comment type="cofactor">
    <cofactor evidence="1">
        <name>FMN</name>
        <dbReference type="ChEBI" id="CHEBI:58210"/>
    </cofactor>
</comment>
<dbReference type="PROSITE" id="PS51349">
    <property type="entry name" value="FMN_HYDROXY_ACID_DH_2"/>
    <property type="match status" value="1"/>
</dbReference>
<feature type="active site" description="Proton acceptor" evidence="4">
    <location>
        <position position="233"/>
    </location>
</feature>
<dbReference type="PROSITE" id="PS00557">
    <property type="entry name" value="FMN_HYDROXY_ACID_DH_1"/>
    <property type="match status" value="1"/>
</dbReference>
<proteinExistence type="inferred from homology"/>
<evidence type="ECO:0000313" key="8">
    <source>
        <dbReference type="EMBL" id="UJO24464.1"/>
    </source>
</evidence>
<dbReference type="GO" id="GO:0016491">
    <property type="term" value="F:oxidoreductase activity"/>
    <property type="evidence" value="ECO:0007669"/>
    <property type="project" value="UniProtKB-KW"/>
</dbReference>
<dbReference type="AlphaFoldDB" id="A0A9Q8PKS9"/>
<dbReference type="PANTHER" id="PTHR10578">
    <property type="entry name" value="S -2-HYDROXY-ACID OXIDASE-RELATED"/>
    <property type="match status" value="1"/>
</dbReference>
<dbReference type="InterPro" id="IPR037396">
    <property type="entry name" value="FMN_HAD"/>
</dbReference>
<evidence type="ECO:0000256" key="2">
    <source>
        <dbReference type="ARBA" id="ARBA00023002"/>
    </source>
</evidence>
<feature type="binding site" evidence="5">
    <location>
        <position position="165"/>
    </location>
    <ligand>
        <name>FMN</name>
        <dbReference type="ChEBI" id="CHEBI:58210"/>
    </ligand>
</feature>
<feature type="domain" description="FMN hydroxy acid dehydrogenase" evidence="7">
    <location>
        <begin position="33"/>
        <end position="319"/>
    </location>
</feature>
<accession>A0A9Q8PKS9</accession>
<dbReference type="Proteomes" id="UP000756132">
    <property type="component" value="Chromosome 12"/>
</dbReference>
<feature type="binding site" evidence="5">
    <location>
        <position position="59"/>
    </location>
    <ligand>
        <name>glyoxylate</name>
        <dbReference type="ChEBI" id="CHEBI:36655"/>
    </ligand>
</feature>
<gene>
    <name evidence="8" type="ORF">CLAFUR5_13945</name>
</gene>
<protein>
    <submittedName>
        <fullName evidence="8">Cytochrome b2, mitochondrial</fullName>
    </submittedName>
</protein>
<keyword evidence="6" id="KW-0732">Signal</keyword>
<feature type="binding site" evidence="5">
    <location>
        <position position="185"/>
    </location>
    <ligand>
        <name>FMN</name>
        <dbReference type="ChEBI" id="CHEBI:58210"/>
    </ligand>
</feature>
<keyword evidence="5" id="KW-0285">Flavoprotein</keyword>
<feature type="signal peptide" evidence="6">
    <location>
        <begin position="1"/>
        <end position="17"/>
    </location>
</feature>